<feature type="compositionally biased region" description="Pro residues" evidence="1">
    <location>
        <begin position="1"/>
        <end position="10"/>
    </location>
</feature>
<dbReference type="EMBL" id="CP144055">
    <property type="protein sequence ID" value="WWD18761.1"/>
    <property type="molecule type" value="Genomic_DNA"/>
</dbReference>
<proteinExistence type="predicted"/>
<feature type="compositionally biased region" description="Low complexity" evidence="1">
    <location>
        <begin position="11"/>
        <end position="34"/>
    </location>
</feature>
<dbReference type="Proteomes" id="UP000322225">
    <property type="component" value="Chromosome 5"/>
</dbReference>
<accession>A0A5M6C965</accession>
<sequence length="184" mass="20212">MSKAPSPQPEAGPSSSLLSSLPSRPSSSPSSSSSLPPPEPQPHAQAQPSEPLPTVSGQLRRMRRDLLHPEKSYVGPDISTLDPPRSRSQAEKYFARVANENALPSRTSKLLGVGGWVLGGFACVYMTLWADFGEREHVFSPVRRQYAILKNSFFTLSPREREMMGLEERKAELLADAAEEQRPA</sequence>
<dbReference type="GeneID" id="43585707"/>
<evidence type="ECO:0000313" key="3">
    <source>
        <dbReference type="Proteomes" id="UP000322225"/>
    </source>
</evidence>
<dbReference type="RefSeq" id="XP_031864491.1">
    <property type="nucleotide sequence ID" value="XM_032001601.1"/>
</dbReference>
<reference evidence="2" key="2">
    <citation type="submission" date="2024-01" db="EMBL/GenBank/DDBJ databases">
        <title>Comparative genomics of Cryptococcus and Kwoniella reveals pathogenesis evolution and contrasting modes of karyotype evolution via chromosome fusion or intercentromeric recombination.</title>
        <authorList>
            <person name="Coelho M.A."/>
            <person name="David-Palma M."/>
            <person name="Shea T."/>
            <person name="Bowers K."/>
            <person name="McGinley-Smith S."/>
            <person name="Mohammad A.W."/>
            <person name="Gnirke A."/>
            <person name="Yurkov A.M."/>
            <person name="Nowrousian M."/>
            <person name="Sun S."/>
            <person name="Cuomo C.A."/>
            <person name="Heitman J."/>
        </authorList>
    </citation>
    <scope>NUCLEOTIDE SEQUENCE</scope>
    <source>
        <strain evidence="2">CBS 12478</strain>
    </source>
</reference>
<dbReference type="OrthoDB" id="192748at2759"/>
<protein>
    <submittedName>
        <fullName evidence="2">Uncharacterized protein</fullName>
    </submittedName>
</protein>
<keyword evidence="3" id="KW-1185">Reference proteome</keyword>
<name>A0A5M6C965_9TREE</name>
<evidence type="ECO:0000256" key="1">
    <source>
        <dbReference type="SAM" id="MobiDB-lite"/>
    </source>
</evidence>
<reference evidence="2" key="1">
    <citation type="submission" date="2017-08" db="EMBL/GenBank/DDBJ databases">
        <authorList>
            <person name="Cuomo C."/>
            <person name="Billmyre B."/>
            <person name="Heitman J."/>
        </authorList>
    </citation>
    <scope>NUCLEOTIDE SEQUENCE</scope>
    <source>
        <strain evidence="2">CBS 12478</strain>
    </source>
</reference>
<dbReference type="KEGG" id="ksn:43585707"/>
<evidence type="ECO:0000313" key="2">
    <source>
        <dbReference type="EMBL" id="WWD18761.1"/>
    </source>
</evidence>
<organism evidence="2 3">
    <name type="scientific">Kwoniella shandongensis</name>
    <dbReference type="NCBI Taxonomy" id="1734106"/>
    <lineage>
        <taxon>Eukaryota</taxon>
        <taxon>Fungi</taxon>
        <taxon>Dikarya</taxon>
        <taxon>Basidiomycota</taxon>
        <taxon>Agaricomycotina</taxon>
        <taxon>Tremellomycetes</taxon>
        <taxon>Tremellales</taxon>
        <taxon>Cryptococcaceae</taxon>
        <taxon>Kwoniella</taxon>
    </lineage>
</organism>
<feature type="region of interest" description="Disordered" evidence="1">
    <location>
        <begin position="1"/>
        <end position="87"/>
    </location>
</feature>
<dbReference type="AlphaFoldDB" id="A0A5M6C965"/>
<gene>
    <name evidence="2" type="ORF">CI109_103216</name>
</gene>